<sequence length="42" mass="4933">MGNQFFKNRLDDFINRMDFKIVGLLSLISQKVSEMLTLIRIS</sequence>
<name>U2J901_9STRE</name>
<comment type="caution">
    <text evidence="1">The sequence shown here is derived from an EMBL/GenBank/DDBJ whole genome shotgun (WGS) entry which is preliminary data.</text>
</comment>
<dbReference type="HOGENOM" id="CLU_3258715_0_0_9"/>
<evidence type="ECO:0000313" key="2">
    <source>
        <dbReference type="Proteomes" id="UP000016617"/>
    </source>
</evidence>
<dbReference type="EMBL" id="AWVA01000067">
    <property type="protein sequence ID" value="ERJ76250.1"/>
    <property type="molecule type" value="Genomic_DNA"/>
</dbReference>
<evidence type="ECO:0000313" key="1">
    <source>
        <dbReference type="EMBL" id="ERJ76250.1"/>
    </source>
</evidence>
<protein>
    <submittedName>
        <fullName evidence="1">Uncharacterized protein</fullName>
    </submittedName>
</protein>
<reference evidence="1 2" key="1">
    <citation type="submission" date="2013-06" db="EMBL/GenBank/DDBJ databases">
        <authorList>
            <person name="Weinstock G."/>
            <person name="Sodergren E."/>
            <person name="Lobos E.A."/>
            <person name="Fulton L."/>
            <person name="Fulton R."/>
            <person name="Courtney L."/>
            <person name="Fronick C."/>
            <person name="O'Laughlin M."/>
            <person name="Godfrey J."/>
            <person name="Wilson R.M."/>
            <person name="Miner T."/>
            <person name="Farmer C."/>
            <person name="Delehaunty K."/>
            <person name="Cordes M."/>
            <person name="Minx P."/>
            <person name="Tomlinson C."/>
            <person name="Chen J."/>
            <person name="Wollam A."/>
            <person name="Pepin K.H."/>
            <person name="Bhonagiri V."/>
            <person name="Zhang X."/>
            <person name="Warren W."/>
            <person name="Mitreva M."/>
            <person name="Mardis E.R."/>
            <person name="Wilson R.K."/>
        </authorList>
    </citation>
    <scope>NUCLEOTIDE SEQUENCE [LARGE SCALE GENOMIC DNA]</scope>
    <source>
        <strain evidence="1 2">W1703</strain>
    </source>
</reference>
<dbReference type="AlphaFoldDB" id="U2J901"/>
<proteinExistence type="predicted"/>
<gene>
    <name evidence="1" type="ORF">HMPREF1557_01087</name>
</gene>
<organism evidence="1 2">
    <name type="scientific">Streptococcus sobrinus W1703</name>
    <dbReference type="NCBI Taxonomy" id="1227275"/>
    <lineage>
        <taxon>Bacteria</taxon>
        <taxon>Bacillati</taxon>
        <taxon>Bacillota</taxon>
        <taxon>Bacilli</taxon>
        <taxon>Lactobacillales</taxon>
        <taxon>Streptococcaceae</taxon>
        <taxon>Streptococcus</taxon>
    </lineage>
</organism>
<accession>U2J901</accession>
<dbReference type="Proteomes" id="UP000016617">
    <property type="component" value="Unassembled WGS sequence"/>
</dbReference>
<dbReference type="PATRIC" id="fig|1227275.3.peg.961"/>